<dbReference type="PANTHER" id="PTHR43047:SF63">
    <property type="entry name" value="HISTIDINE KINASE"/>
    <property type="match status" value="1"/>
</dbReference>
<dbReference type="NCBIfam" id="TIGR00229">
    <property type="entry name" value="sensory_box"/>
    <property type="match status" value="2"/>
</dbReference>
<evidence type="ECO:0000256" key="7">
    <source>
        <dbReference type="ARBA" id="ARBA00022777"/>
    </source>
</evidence>
<keyword evidence="5" id="KW-0808">Transferase</keyword>
<dbReference type="PRINTS" id="PR00344">
    <property type="entry name" value="BCTRLSENSOR"/>
</dbReference>
<keyword evidence="6" id="KW-0547">Nucleotide-binding</keyword>
<feature type="domain" description="Histidine kinase" evidence="12">
    <location>
        <begin position="430"/>
        <end position="652"/>
    </location>
</feature>
<dbReference type="InterPro" id="IPR003661">
    <property type="entry name" value="HisK_dim/P_dom"/>
</dbReference>
<evidence type="ECO:0000256" key="3">
    <source>
        <dbReference type="ARBA" id="ARBA00012438"/>
    </source>
</evidence>
<protein>
    <recommendedName>
        <fullName evidence="3">histidine kinase</fullName>
        <ecNumber evidence="3">2.7.13.3</ecNumber>
    </recommendedName>
</protein>
<dbReference type="GO" id="GO:0005886">
    <property type="term" value="C:plasma membrane"/>
    <property type="evidence" value="ECO:0007669"/>
    <property type="project" value="TreeGrafter"/>
</dbReference>
<feature type="compositionally biased region" description="Basic residues" evidence="11">
    <location>
        <begin position="7"/>
        <end position="17"/>
    </location>
</feature>
<comment type="subcellular location">
    <subcellularLocation>
        <location evidence="2">Membrane</location>
    </subcellularLocation>
</comment>
<dbReference type="Gene3D" id="3.30.565.10">
    <property type="entry name" value="Histidine kinase-like ATPase, C-terminal domain"/>
    <property type="match status" value="1"/>
</dbReference>
<keyword evidence="7" id="KW-0418">Kinase</keyword>
<dbReference type="SMART" id="SM00388">
    <property type="entry name" value="HisKA"/>
    <property type="match status" value="1"/>
</dbReference>
<reference evidence="15 16" key="1">
    <citation type="submission" date="2019-09" db="EMBL/GenBank/DDBJ databases">
        <title>Parvibaculum sedimenti sp. nov., isolated from sediment.</title>
        <authorList>
            <person name="Wang Y."/>
        </authorList>
    </citation>
    <scope>NUCLEOTIDE SEQUENCE [LARGE SCALE GENOMIC DNA]</scope>
    <source>
        <strain evidence="15 16">HXT-9</strain>
    </source>
</reference>
<evidence type="ECO:0000256" key="6">
    <source>
        <dbReference type="ARBA" id="ARBA00022741"/>
    </source>
</evidence>
<dbReference type="Gene3D" id="3.30.450.20">
    <property type="entry name" value="PAS domain"/>
    <property type="match status" value="3"/>
</dbReference>
<dbReference type="PROSITE" id="PS50113">
    <property type="entry name" value="PAC"/>
    <property type="match status" value="2"/>
</dbReference>
<evidence type="ECO:0000256" key="11">
    <source>
        <dbReference type="SAM" id="MobiDB-lite"/>
    </source>
</evidence>
<dbReference type="InterPro" id="IPR036890">
    <property type="entry name" value="HATPase_C_sf"/>
</dbReference>
<dbReference type="EC" id="2.7.13.3" evidence="3"/>
<accession>A0A6N6VHN5</accession>
<keyword evidence="4" id="KW-0597">Phosphoprotein</keyword>
<dbReference type="InterPro" id="IPR000700">
    <property type="entry name" value="PAS-assoc_C"/>
</dbReference>
<dbReference type="SMART" id="SM00091">
    <property type="entry name" value="PAS"/>
    <property type="match status" value="3"/>
</dbReference>
<dbReference type="GO" id="GO:0009927">
    <property type="term" value="F:histidine phosphotransfer kinase activity"/>
    <property type="evidence" value="ECO:0007669"/>
    <property type="project" value="TreeGrafter"/>
</dbReference>
<evidence type="ECO:0000256" key="9">
    <source>
        <dbReference type="ARBA" id="ARBA00023012"/>
    </source>
</evidence>
<comment type="catalytic activity">
    <reaction evidence="1">
        <text>ATP + protein L-histidine = ADP + protein N-phospho-L-histidine.</text>
        <dbReference type="EC" id="2.7.13.3"/>
    </reaction>
</comment>
<dbReference type="GO" id="GO:0000155">
    <property type="term" value="F:phosphorelay sensor kinase activity"/>
    <property type="evidence" value="ECO:0007669"/>
    <property type="project" value="InterPro"/>
</dbReference>
<evidence type="ECO:0000256" key="2">
    <source>
        <dbReference type="ARBA" id="ARBA00004370"/>
    </source>
</evidence>
<feature type="domain" description="PAS" evidence="13">
    <location>
        <begin position="38"/>
        <end position="108"/>
    </location>
</feature>
<dbReference type="PROSITE" id="PS50109">
    <property type="entry name" value="HIS_KIN"/>
    <property type="match status" value="1"/>
</dbReference>
<feature type="domain" description="PAC" evidence="14">
    <location>
        <begin position="232"/>
        <end position="284"/>
    </location>
</feature>
<sequence length="658" mass="73214">MAAKAGLRGRKMARRKNVQPEEDLSPALRGDARTPCASENFFRALVENAGDILTLLDADGRIIYNSPAVHEVLGVDAHLMVGTPVVDAVHQDDRERVRERLDACTRSPDWVSMETFRLPHIDGSWRWMEARAKNLLGDPNVGAVLCVSRDVTEAWRLAQQLHEAERLARFGHWRWAKGAMAPTWSAGVAKILDRPLAEMPVGGDWYLDLIHADDRDELLSKFLDAFETKDRVTSVTRFLAGDGSYRHIKTQAYGELDAQGEVGALVGLAEDVTEEIRAEEALRQSEAKYRLLAERASDIIHHLRPDGKLVFISPSVEGVLGYSPEEMALIDDVLPHIHPEDRNRVIEYRQHLLERDGTTRVEYRFRHKVGHYVWVETAMRPVRDPGTGRITELIGTTRDMTERKLQEFELLEARERAEAASRTKSRFLANMSHELRTPLNAIIGFSEMLKLEMFGKLGHARYLEYAHLINESGALLLDLISDILDMSKIEAGKYDLHYERTDVETVMTSAVSLVRPRAEEGDLALEVCMPENIAAIPLIADTRALKQILLNLLSNAIKFTPAGGRVQASVAAIEGGVRFNVTDTGRGIAKEDLPRLARPFEQVSLDADLSKQGTGLGLALVRSLAELHGGSIRIESDLGHGTSVSVDLPLMPVMAAAQ</sequence>
<dbReference type="Pfam" id="PF08448">
    <property type="entry name" value="PAS_4"/>
    <property type="match status" value="1"/>
</dbReference>
<evidence type="ECO:0000259" key="13">
    <source>
        <dbReference type="PROSITE" id="PS50112"/>
    </source>
</evidence>
<dbReference type="AlphaFoldDB" id="A0A6N6VHN5"/>
<dbReference type="Proteomes" id="UP000468901">
    <property type="component" value="Unassembled WGS sequence"/>
</dbReference>
<dbReference type="GO" id="GO:0005524">
    <property type="term" value="F:ATP binding"/>
    <property type="evidence" value="ECO:0007669"/>
    <property type="project" value="UniProtKB-KW"/>
</dbReference>
<dbReference type="InterPro" id="IPR001610">
    <property type="entry name" value="PAC"/>
</dbReference>
<proteinExistence type="predicted"/>
<evidence type="ECO:0000256" key="5">
    <source>
        <dbReference type="ARBA" id="ARBA00022679"/>
    </source>
</evidence>
<dbReference type="Gene3D" id="2.10.70.100">
    <property type="match status" value="1"/>
</dbReference>
<dbReference type="SUPFAM" id="SSF55785">
    <property type="entry name" value="PYP-like sensor domain (PAS domain)"/>
    <property type="match status" value="3"/>
</dbReference>
<name>A0A6N6VHN5_9HYPH</name>
<evidence type="ECO:0000256" key="10">
    <source>
        <dbReference type="ARBA" id="ARBA00023136"/>
    </source>
</evidence>
<evidence type="ECO:0000313" key="15">
    <source>
        <dbReference type="EMBL" id="KAB7739847.1"/>
    </source>
</evidence>
<dbReference type="InterPro" id="IPR005467">
    <property type="entry name" value="His_kinase_dom"/>
</dbReference>
<dbReference type="SMART" id="SM00086">
    <property type="entry name" value="PAC"/>
    <property type="match status" value="3"/>
</dbReference>
<dbReference type="CDD" id="cd00130">
    <property type="entry name" value="PAS"/>
    <property type="match status" value="3"/>
</dbReference>
<dbReference type="PANTHER" id="PTHR43047">
    <property type="entry name" value="TWO-COMPONENT HISTIDINE PROTEIN KINASE"/>
    <property type="match status" value="1"/>
</dbReference>
<organism evidence="15 16">
    <name type="scientific">Parvibaculum sedimenti</name>
    <dbReference type="NCBI Taxonomy" id="2608632"/>
    <lineage>
        <taxon>Bacteria</taxon>
        <taxon>Pseudomonadati</taxon>
        <taxon>Pseudomonadota</taxon>
        <taxon>Alphaproteobacteria</taxon>
        <taxon>Hyphomicrobiales</taxon>
        <taxon>Parvibaculaceae</taxon>
        <taxon>Parvibaculum</taxon>
    </lineage>
</organism>
<keyword evidence="10" id="KW-0472">Membrane</keyword>
<dbReference type="SMART" id="SM00387">
    <property type="entry name" value="HATPase_c"/>
    <property type="match status" value="1"/>
</dbReference>
<feature type="domain" description="PAC" evidence="14">
    <location>
        <begin position="359"/>
        <end position="412"/>
    </location>
</feature>
<dbReference type="SUPFAM" id="SSF55874">
    <property type="entry name" value="ATPase domain of HSP90 chaperone/DNA topoisomerase II/histidine kinase"/>
    <property type="match status" value="1"/>
</dbReference>
<dbReference type="InterPro" id="IPR004358">
    <property type="entry name" value="Sig_transdc_His_kin-like_C"/>
</dbReference>
<dbReference type="InterPro" id="IPR003594">
    <property type="entry name" value="HATPase_dom"/>
</dbReference>
<evidence type="ECO:0000256" key="8">
    <source>
        <dbReference type="ARBA" id="ARBA00022840"/>
    </source>
</evidence>
<comment type="caution">
    <text evidence="15">The sequence shown here is derived from an EMBL/GenBank/DDBJ whole genome shotgun (WGS) entry which is preliminary data.</text>
</comment>
<keyword evidence="8" id="KW-0067">ATP-binding</keyword>
<dbReference type="InterPro" id="IPR013655">
    <property type="entry name" value="PAS_fold_3"/>
</dbReference>
<dbReference type="CDD" id="cd16922">
    <property type="entry name" value="HATPase_EvgS-ArcB-TorS-like"/>
    <property type="match status" value="1"/>
</dbReference>
<dbReference type="FunFam" id="1.10.287.130:FF:000038">
    <property type="entry name" value="Sensory transduction histidine kinase"/>
    <property type="match status" value="1"/>
</dbReference>
<evidence type="ECO:0000313" key="16">
    <source>
        <dbReference type="Proteomes" id="UP000468901"/>
    </source>
</evidence>
<dbReference type="PROSITE" id="PS50112">
    <property type="entry name" value="PAS"/>
    <property type="match status" value="2"/>
</dbReference>
<evidence type="ECO:0000259" key="14">
    <source>
        <dbReference type="PROSITE" id="PS50113"/>
    </source>
</evidence>
<feature type="domain" description="PAS" evidence="13">
    <location>
        <begin position="285"/>
        <end position="356"/>
    </location>
</feature>
<dbReference type="InterPro" id="IPR000014">
    <property type="entry name" value="PAS"/>
</dbReference>
<dbReference type="Gene3D" id="1.10.287.130">
    <property type="match status" value="1"/>
</dbReference>
<dbReference type="Pfam" id="PF00512">
    <property type="entry name" value="HisKA"/>
    <property type="match status" value="1"/>
</dbReference>
<keyword evidence="16" id="KW-1185">Reference proteome</keyword>
<feature type="region of interest" description="Disordered" evidence="11">
    <location>
        <begin position="1"/>
        <end position="31"/>
    </location>
</feature>
<dbReference type="SUPFAM" id="SSF47384">
    <property type="entry name" value="Homodimeric domain of signal transducing histidine kinase"/>
    <property type="match status" value="1"/>
</dbReference>
<dbReference type="InterPro" id="IPR036097">
    <property type="entry name" value="HisK_dim/P_sf"/>
</dbReference>
<evidence type="ECO:0000256" key="1">
    <source>
        <dbReference type="ARBA" id="ARBA00000085"/>
    </source>
</evidence>
<gene>
    <name evidence="15" type="ORF">F2P47_10055</name>
</gene>
<dbReference type="Pfam" id="PF08447">
    <property type="entry name" value="PAS_3"/>
    <property type="match status" value="2"/>
</dbReference>
<dbReference type="InterPro" id="IPR013656">
    <property type="entry name" value="PAS_4"/>
</dbReference>
<evidence type="ECO:0000256" key="4">
    <source>
        <dbReference type="ARBA" id="ARBA00022553"/>
    </source>
</evidence>
<dbReference type="EMBL" id="WESC01000008">
    <property type="protein sequence ID" value="KAB7739847.1"/>
    <property type="molecule type" value="Genomic_DNA"/>
</dbReference>
<dbReference type="CDD" id="cd00082">
    <property type="entry name" value="HisKA"/>
    <property type="match status" value="1"/>
</dbReference>
<dbReference type="InterPro" id="IPR035965">
    <property type="entry name" value="PAS-like_dom_sf"/>
</dbReference>
<evidence type="ECO:0000259" key="12">
    <source>
        <dbReference type="PROSITE" id="PS50109"/>
    </source>
</evidence>
<keyword evidence="9" id="KW-0902">Two-component regulatory system</keyword>
<dbReference type="Pfam" id="PF02518">
    <property type="entry name" value="HATPase_c"/>
    <property type="match status" value="1"/>
</dbReference>